<protein>
    <submittedName>
        <fullName evidence="3">Uncharacterized protein</fullName>
    </submittedName>
</protein>
<keyword evidence="2" id="KW-0812">Transmembrane</keyword>
<evidence type="ECO:0000256" key="2">
    <source>
        <dbReference type="SAM" id="Phobius"/>
    </source>
</evidence>
<keyword evidence="2" id="KW-1133">Transmembrane helix</keyword>
<feature type="transmembrane region" description="Helical" evidence="2">
    <location>
        <begin position="44"/>
        <end position="62"/>
    </location>
</feature>
<dbReference type="RefSeq" id="WP_141848272.1">
    <property type="nucleotide sequence ID" value="NZ_BAAAPR010000003.1"/>
</dbReference>
<comment type="caution">
    <text evidence="3">The sequence shown here is derived from an EMBL/GenBank/DDBJ whole genome shotgun (WGS) entry which is preliminary data.</text>
</comment>
<feature type="compositionally biased region" description="Pro residues" evidence="1">
    <location>
        <begin position="1"/>
        <end position="11"/>
    </location>
</feature>
<evidence type="ECO:0000256" key="1">
    <source>
        <dbReference type="SAM" id="MobiDB-lite"/>
    </source>
</evidence>
<evidence type="ECO:0000313" key="3">
    <source>
        <dbReference type="EMBL" id="TQJ08805.1"/>
    </source>
</evidence>
<organism evidence="3 4">
    <name type="scientific">Lapillicoccus jejuensis</name>
    <dbReference type="NCBI Taxonomy" id="402171"/>
    <lineage>
        <taxon>Bacteria</taxon>
        <taxon>Bacillati</taxon>
        <taxon>Actinomycetota</taxon>
        <taxon>Actinomycetes</taxon>
        <taxon>Micrococcales</taxon>
        <taxon>Intrasporangiaceae</taxon>
        <taxon>Lapillicoccus</taxon>
    </lineage>
</organism>
<evidence type="ECO:0000313" key="4">
    <source>
        <dbReference type="Proteomes" id="UP000317893"/>
    </source>
</evidence>
<reference evidence="3 4" key="1">
    <citation type="submission" date="2019-06" db="EMBL/GenBank/DDBJ databases">
        <title>Sequencing the genomes of 1000 actinobacteria strains.</title>
        <authorList>
            <person name="Klenk H.-P."/>
        </authorList>
    </citation>
    <scope>NUCLEOTIDE SEQUENCE [LARGE SCALE GENOMIC DNA]</scope>
    <source>
        <strain evidence="3 4">DSM 18607</strain>
    </source>
</reference>
<accession>A0A542E0D8</accession>
<dbReference type="Proteomes" id="UP000317893">
    <property type="component" value="Unassembled WGS sequence"/>
</dbReference>
<keyword evidence="2" id="KW-0472">Membrane</keyword>
<proteinExistence type="predicted"/>
<gene>
    <name evidence="3" type="ORF">FB458_1900</name>
</gene>
<dbReference type="EMBL" id="VFMN01000001">
    <property type="protein sequence ID" value="TQJ08805.1"/>
    <property type="molecule type" value="Genomic_DNA"/>
</dbReference>
<dbReference type="AlphaFoldDB" id="A0A542E0D8"/>
<feature type="region of interest" description="Disordered" evidence="1">
    <location>
        <begin position="1"/>
        <end position="31"/>
    </location>
</feature>
<sequence>MTSIVPVPPSDPTSTGLATAAAEPATDEVDLDGPDRALGFDKKTLGFVVFMVALSIIGFAFMP</sequence>
<keyword evidence="4" id="KW-1185">Reference proteome</keyword>
<name>A0A542E0D8_9MICO</name>